<name>A0A603B119_SALER</name>
<comment type="caution">
    <text evidence="1">The sequence shown here is derived from an EMBL/GenBank/DDBJ whole genome shotgun (WGS) entry which is preliminary data.</text>
</comment>
<dbReference type="EMBL" id="AAKOCU010000005">
    <property type="protein sequence ID" value="ECT8628336.1"/>
    <property type="molecule type" value="Genomic_DNA"/>
</dbReference>
<evidence type="ECO:0000313" key="1">
    <source>
        <dbReference type="EMBL" id="ECT8628336.1"/>
    </source>
</evidence>
<dbReference type="AlphaFoldDB" id="A0A603B119"/>
<proteinExistence type="predicted"/>
<accession>A0A603B119</accession>
<gene>
    <name evidence="1" type="ORF">B2E59_12805</name>
</gene>
<sequence>MSKNLSYMLNFLYQIKNHPDILSYRKVVLSDDYGASLGDFRPIHLGIGPDNRMSANRVVMDLCLFMLIDALIDRDNPDLVGEDFITKYKKLDAETTHSFIQKECFRLIRLIRNAIVHDNEAVTFEGECKKIKEDEVGIATYQDTRKMLVNLKGKKKDEKLDMYLLGKEYLNFVIWFLVFEQNPQGYSLLILKSAFNKLISNINSISDRMGDSIKECPSLSSSVLLKGFNRHVFFNAIITEDNENIFIKIKDYYSPCCDYYWESGSDVYLLPLESLAIDKEGLGKVNKNKLSEFKVSKIFLSKYLNKSIT</sequence>
<reference evidence="1" key="1">
    <citation type="submission" date="2018-07" db="EMBL/GenBank/DDBJ databases">
        <authorList>
            <consortium name="PulseNet: The National Subtyping Network for Foodborne Disease Surveillance"/>
            <person name="Tarr C.L."/>
            <person name="Trees E."/>
            <person name="Katz L.S."/>
            <person name="Carleton-Romer H.A."/>
            <person name="Stroika S."/>
            <person name="Kucerova Z."/>
            <person name="Roache K.F."/>
            <person name="Sabol A.L."/>
            <person name="Besser J."/>
            <person name="Gerner-Smidt P."/>
        </authorList>
    </citation>
    <scope>NUCLEOTIDE SEQUENCE</scope>
    <source>
        <strain evidence="1">PNUSAS007990</strain>
    </source>
</reference>
<organism evidence="1">
    <name type="scientific">Salmonella enterica</name>
    <name type="common">Salmonella choleraesuis</name>
    <dbReference type="NCBI Taxonomy" id="28901"/>
    <lineage>
        <taxon>Bacteria</taxon>
        <taxon>Pseudomonadati</taxon>
        <taxon>Pseudomonadota</taxon>
        <taxon>Gammaproteobacteria</taxon>
        <taxon>Enterobacterales</taxon>
        <taxon>Enterobacteriaceae</taxon>
        <taxon>Salmonella</taxon>
    </lineage>
</organism>
<protein>
    <submittedName>
        <fullName evidence="1">Uncharacterized protein</fullName>
    </submittedName>
</protein>